<evidence type="ECO:0000256" key="2">
    <source>
        <dbReference type="SAM" id="Phobius"/>
    </source>
</evidence>
<organism evidence="3 4">
    <name type="scientific">Modicisalibacter zincidurans</name>
    <dbReference type="NCBI Taxonomy" id="1178777"/>
    <lineage>
        <taxon>Bacteria</taxon>
        <taxon>Pseudomonadati</taxon>
        <taxon>Pseudomonadota</taxon>
        <taxon>Gammaproteobacteria</taxon>
        <taxon>Oceanospirillales</taxon>
        <taxon>Halomonadaceae</taxon>
        <taxon>Modicisalibacter</taxon>
    </lineage>
</organism>
<dbReference type="EMBL" id="BAABKI010000026">
    <property type="protein sequence ID" value="GAA5177550.1"/>
    <property type="molecule type" value="Genomic_DNA"/>
</dbReference>
<evidence type="ECO:0000313" key="3">
    <source>
        <dbReference type="EMBL" id="GAA5177550.1"/>
    </source>
</evidence>
<dbReference type="Proteomes" id="UP001500074">
    <property type="component" value="Unassembled WGS sequence"/>
</dbReference>
<sequence>MTEPEEHKSQYTRSPGVTQDSPDVTSSTRGSESSTGENLGRDSSHQHEAKEKGRETADKVRNAARTKAEGMFDEQKWVFADHTERMSTVFRKMAKEFDEQDQHYFSVYAHNIARCTDALSQRLREQDLGSLVNQVQRYSQRQPAIFLGGAIAVGFFLARFLNSSQRTTDHAPQAGNPVASSGMAEPGNTSGTPNASAY</sequence>
<keyword evidence="2" id="KW-1133">Transmembrane helix</keyword>
<proteinExistence type="predicted"/>
<keyword evidence="2" id="KW-0472">Membrane</keyword>
<reference evidence="4" key="1">
    <citation type="journal article" date="2019" name="Int. J. Syst. Evol. Microbiol.">
        <title>The Global Catalogue of Microorganisms (GCM) 10K type strain sequencing project: providing services to taxonomists for standard genome sequencing and annotation.</title>
        <authorList>
            <consortium name="The Broad Institute Genomics Platform"/>
            <consortium name="The Broad Institute Genome Sequencing Center for Infectious Disease"/>
            <person name="Wu L."/>
            <person name="Ma J."/>
        </authorList>
    </citation>
    <scope>NUCLEOTIDE SEQUENCE [LARGE SCALE GENOMIC DNA]</scope>
    <source>
        <strain evidence="4">JCM 18472</strain>
    </source>
</reference>
<comment type="caution">
    <text evidence="3">The sequence shown here is derived from an EMBL/GenBank/DDBJ whole genome shotgun (WGS) entry which is preliminary data.</text>
</comment>
<feature type="compositionally biased region" description="Low complexity" evidence="1">
    <location>
        <begin position="25"/>
        <end position="37"/>
    </location>
</feature>
<evidence type="ECO:0000313" key="4">
    <source>
        <dbReference type="Proteomes" id="UP001500074"/>
    </source>
</evidence>
<keyword evidence="2" id="KW-0812">Transmembrane</keyword>
<evidence type="ECO:0000256" key="1">
    <source>
        <dbReference type="SAM" id="MobiDB-lite"/>
    </source>
</evidence>
<gene>
    <name evidence="3" type="ORF">GCM10023342_25880</name>
</gene>
<keyword evidence="4" id="KW-1185">Reference proteome</keyword>
<feature type="region of interest" description="Disordered" evidence="1">
    <location>
        <begin position="1"/>
        <end position="66"/>
    </location>
</feature>
<protein>
    <recommendedName>
        <fullName evidence="5">DUF3618 domain-containing protein</fullName>
    </recommendedName>
</protein>
<accession>A0ABP9RI07</accession>
<feature type="transmembrane region" description="Helical" evidence="2">
    <location>
        <begin position="144"/>
        <end position="161"/>
    </location>
</feature>
<feature type="compositionally biased region" description="Basic and acidic residues" evidence="1">
    <location>
        <begin position="39"/>
        <end position="66"/>
    </location>
</feature>
<evidence type="ECO:0008006" key="5">
    <source>
        <dbReference type="Google" id="ProtNLM"/>
    </source>
</evidence>
<feature type="region of interest" description="Disordered" evidence="1">
    <location>
        <begin position="167"/>
        <end position="198"/>
    </location>
</feature>
<name>A0ABP9RI07_9GAMM</name>
<feature type="compositionally biased region" description="Polar residues" evidence="1">
    <location>
        <begin position="11"/>
        <end position="24"/>
    </location>
</feature>
<feature type="compositionally biased region" description="Polar residues" evidence="1">
    <location>
        <begin position="187"/>
        <end position="198"/>
    </location>
</feature>
<dbReference type="RefSeq" id="WP_150113126.1">
    <property type="nucleotide sequence ID" value="NZ_BAABKI010000026.1"/>
</dbReference>